<reference evidence="2 3" key="1">
    <citation type="journal article" date="2019" name="Sci. Rep.">
        <title>Comparative genomics of chytrid fungi reveal insights into the obligate biotrophic and pathogenic lifestyle of Synchytrium endobioticum.</title>
        <authorList>
            <person name="van de Vossenberg B.T.L.H."/>
            <person name="Warris S."/>
            <person name="Nguyen H.D.T."/>
            <person name="van Gent-Pelzer M.P.E."/>
            <person name="Joly D.L."/>
            <person name="van de Geest H.C."/>
            <person name="Bonants P.J.M."/>
            <person name="Smith D.S."/>
            <person name="Levesque C.A."/>
            <person name="van der Lee T.A.J."/>
        </authorList>
    </citation>
    <scope>NUCLEOTIDE SEQUENCE [LARGE SCALE GENOMIC DNA]</scope>
    <source>
        <strain evidence="2 3">CBS 675.73</strain>
    </source>
</reference>
<dbReference type="Proteomes" id="UP000320333">
    <property type="component" value="Unassembled WGS sequence"/>
</dbReference>
<dbReference type="InterPro" id="IPR014807">
    <property type="entry name" value="Coa1"/>
</dbReference>
<sequence>MASTIQRIRPYAPYLFFGTLGIGFAANILRNAELSNLETTPVSKRVIYTLRHDENAEKLLGKDIQIDPRSMTKADSSNIPGEFNMFKGRADYQFKVKGSIGEALVKIQGSRTAAKDVWNLSTFIVSPLNSALPPIVYAEAH</sequence>
<organism evidence="2 3">
    <name type="scientific">Chytriomyces confervae</name>
    <dbReference type="NCBI Taxonomy" id="246404"/>
    <lineage>
        <taxon>Eukaryota</taxon>
        <taxon>Fungi</taxon>
        <taxon>Fungi incertae sedis</taxon>
        <taxon>Chytridiomycota</taxon>
        <taxon>Chytridiomycota incertae sedis</taxon>
        <taxon>Chytridiomycetes</taxon>
        <taxon>Chytridiales</taxon>
        <taxon>Chytriomycetaceae</taxon>
        <taxon>Chytriomyces</taxon>
    </lineage>
</organism>
<dbReference type="EMBL" id="QEAP01000017">
    <property type="protein sequence ID" value="TPX77615.1"/>
    <property type="molecule type" value="Genomic_DNA"/>
</dbReference>
<keyword evidence="1" id="KW-0472">Membrane</keyword>
<keyword evidence="1" id="KW-1133">Transmembrane helix</keyword>
<dbReference type="OrthoDB" id="2100652at2759"/>
<dbReference type="InterPro" id="IPR042432">
    <property type="entry name" value="Coa1_fungi"/>
</dbReference>
<evidence type="ECO:0000313" key="2">
    <source>
        <dbReference type="EMBL" id="TPX77615.1"/>
    </source>
</evidence>
<dbReference type="PANTHER" id="PTHR28523">
    <property type="entry name" value="CYTOCHROME C OXIDASE ASSEMBLY FACTOR 1"/>
    <property type="match status" value="1"/>
</dbReference>
<feature type="transmembrane region" description="Helical" evidence="1">
    <location>
        <begin position="12"/>
        <end position="29"/>
    </location>
</feature>
<dbReference type="AlphaFoldDB" id="A0A507FPV8"/>
<name>A0A507FPV8_9FUNG</name>
<keyword evidence="1" id="KW-0812">Transmembrane</keyword>
<dbReference type="PANTHER" id="PTHR28523:SF1">
    <property type="entry name" value="CYTOCHROME C OXIDASE ASSEMBLY FACTOR 1"/>
    <property type="match status" value="1"/>
</dbReference>
<gene>
    <name evidence="2" type="ORF">CcCBS67573_g01123</name>
</gene>
<keyword evidence="3" id="KW-1185">Reference proteome</keyword>
<comment type="caution">
    <text evidence="2">The sequence shown here is derived from an EMBL/GenBank/DDBJ whole genome shotgun (WGS) entry which is preliminary data.</text>
</comment>
<accession>A0A507FPV8</accession>
<dbReference type="GO" id="GO:0033617">
    <property type="term" value="P:mitochondrial respiratory chain complex IV assembly"/>
    <property type="evidence" value="ECO:0007669"/>
    <property type="project" value="InterPro"/>
</dbReference>
<protein>
    <submittedName>
        <fullName evidence="2">Uncharacterized protein</fullName>
    </submittedName>
</protein>
<dbReference type="Pfam" id="PF08695">
    <property type="entry name" value="Coa1"/>
    <property type="match status" value="1"/>
</dbReference>
<dbReference type="GO" id="GO:0005743">
    <property type="term" value="C:mitochondrial inner membrane"/>
    <property type="evidence" value="ECO:0007669"/>
    <property type="project" value="TreeGrafter"/>
</dbReference>
<evidence type="ECO:0000256" key="1">
    <source>
        <dbReference type="SAM" id="Phobius"/>
    </source>
</evidence>
<proteinExistence type="predicted"/>
<evidence type="ECO:0000313" key="3">
    <source>
        <dbReference type="Proteomes" id="UP000320333"/>
    </source>
</evidence>